<dbReference type="SMART" id="SM00186">
    <property type="entry name" value="FBG"/>
    <property type="match status" value="1"/>
</dbReference>
<feature type="signal peptide" evidence="1">
    <location>
        <begin position="1"/>
        <end position="19"/>
    </location>
</feature>
<dbReference type="SUPFAM" id="SSF56496">
    <property type="entry name" value="Fibrinogen C-terminal domain-like"/>
    <property type="match status" value="1"/>
</dbReference>
<dbReference type="PANTHER" id="PTHR19143">
    <property type="entry name" value="FIBRINOGEN/TENASCIN/ANGIOPOEITIN"/>
    <property type="match status" value="1"/>
</dbReference>
<gene>
    <name evidence="3" type="ORF">CVLEPA_LOCUS24423</name>
</gene>
<dbReference type="InterPro" id="IPR036056">
    <property type="entry name" value="Fibrinogen-like_C"/>
</dbReference>
<reference evidence="3 4" key="1">
    <citation type="submission" date="2024-02" db="EMBL/GenBank/DDBJ databases">
        <authorList>
            <person name="Daric V."/>
            <person name="Darras S."/>
        </authorList>
    </citation>
    <scope>NUCLEOTIDE SEQUENCE [LARGE SCALE GENOMIC DNA]</scope>
</reference>
<dbReference type="PROSITE" id="PS51406">
    <property type="entry name" value="FIBRINOGEN_C_2"/>
    <property type="match status" value="1"/>
</dbReference>
<evidence type="ECO:0000313" key="3">
    <source>
        <dbReference type="EMBL" id="CAK8691660.1"/>
    </source>
</evidence>
<keyword evidence="4" id="KW-1185">Reference proteome</keyword>
<feature type="chain" id="PRO_5045713154" description="Fibrinogen C-terminal domain-containing protein" evidence="1">
    <location>
        <begin position="20"/>
        <end position="193"/>
    </location>
</feature>
<keyword evidence="1" id="KW-0732">Signal</keyword>
<name>A0ABP0GJA9_CLALP</name>
<dbReference type="InterPro" id="IPR014716">
    <property type="entry name" value="Fibrinogen_a/b/g_C_1"/>
</dbReference>
<evidence type="ECO:0000259" key="2">
    <source>
        <dbReference type="PROSITE" id="PS51406"/>
    </source>
</evidence>
<dbReference type="InterPro" id="IPR050373">
    <property type="entry name" value="Fibrinogen_C-term_domain"/>
</dbReference>
<evidence type="ECO:0000313" key="4">
    <source>
        <dbReference type="Proteomes" id="UP001642483"/>
    </source>
</evidence>
<accession>A0ABP0GJA9</accession>
<sequence>MQVLFLLTFFPILLALVNAKECRQVALCGQELRNFDEYFKLKDFLLPASCYTSSVYGRQTLRSGEEAFCDEGWTVFQRRFNGSVNFQRNWADYKSGFGSMDGEYWLGLDKVHAITRGRGCKLRVDLWDFTNDHRFAEYSMFSVEDESDLYRLHIGGYSGTAGDSMASGSNSHNNQRFSTYNVDNDNSKYNMFY</sequence>
<dbReference type="Pfam" id="PF00147">
    <property type="entry name" value="Fibrinogen_C"/>
    <property type="match status" value="1"/>
</dbReference>
<proteinExistence type="predicted"/>
<comment type="caution">
    <text evidence="3">The sequence shown here is derived from an EMBL/GenBank/DDBJ whole genome shotgun (WGS) entry which is preliminary data.</text>
</comment>
<dbReference type="InterPro" id="IPR002181">
    <property type="entry name" value="Fibrinogen_a/b/g_C_dom"/>
</dbReference>
<organism evidence="3 4">
    <name type="scientific">Clavelina lepadiformis</name>
    <name type="common">Light-bulb sea squirt</name>
    <name type="synonym">Ascidia lepadiformis</name>
    <dbReference type="NCBI Taxonomy" id="159417"/>
    <lineage>
        <taxon>Eukaryota</taxon>
        <taxon>Metazoa</taxon>
        <taxon>Chordata</taxon>
        <taxon>Tunicata</taxon>
        <taxon>Ascidiacea</taxon>
        <taxon>Aplousobranchia</taxon>
        <taxon>Clavelinidae</taxon>
        <taxon>Clavelina</taxon>
    </lineage>
</organism>
<dbReference type="Gene3D" id="3.90.215.10">
    <property type="entry name" value="Gamma Fibrinogen, chain A, domain 1"/>
    <property type="match status" value="1"/>
</dbReference>
<protein>
    <recommendedName>
        <fullName evidence="2">Fibrinogen C-terminal domain-containing protein</fullName>
    </recommendedName>
</protein>
<dbReference type="EMBL" id="CAWYQH010000119">
    <property type="protein sequence ID" value="CAK8691660.1"/>
    <property type="molecule type" value="Genomic_DNA"/>
</dbReference>
<dbReference type="Proteomes" id="UP001642483">
    <property type="component" value="Unassembled WGS sequence"/>
</dbReference>
<evidence type="ECO:0000256" key="1">
    <source>
        <dbReference type="SAM" id="SignalP"/>
    </source>
</evidence>
<feature type="domain" description="Fibrinogen C-terminal" evidence="2">
    <location>
        <begin position="41"/>
        <end position="193"/>
    </location>
</feature>
<dbReference type="PANTHER" id="PTHR19143:SF458">
    <property type="entry name" value="FIBRINOGEN C-TERMINAL DOMAIN-CONTAINING PROTEIN-RELATED"/>
    <property type="match status" value="1"/>
</dbReference>